<accession>A0A3R9RSK4</accession>
<proteinExistence type="predicted"/>
<gene>
    <name evidence="2" type="ORF">D6D85_02300</name>
</gene>
<dbReference type="PROSITE" id="PS50910">
    <property type="entry name" value="HEPN"/>
    <property type="match status" value="1"/>
</dbReference>
<protein>
    <submittedName>
        <fullName evidence="2">HEPN domain-containing protein</fullName>
    </submittedName>
</protein>
<sequence>MLTKVGCVILPDLEMAREFARRAKEDLRSSKVLLENGLYADSVYHAQQAAEKIVKSILLLNDIIVAEQLVASHFVSAIVSKSPDEWSEKLSDIAKDLIDLEKEWLRSRYPMRKFGKLVIPSSLYDLKKAEELYEKARTILETILTYAEEVYGVKLID</sequence>
<dbReference type="SMART" id="SM00748">
    <property type="entry name" value="HEPN"/>
    <property type="match status" value="1"/>
</dbReference>
<reference evidence="2 3" key="1">
    <citation type="submission" date="2018-10" db="EMBL/GenBank/DDBJ databases">
        <title>Co-occurring genomic capacity for anaerobic methane metabolism and dissimilatory sulfite reduction discovered in the Korarchaeota.</title>
        <authorList>
            <person name="Mckay L.J."/>
            <person name="Dlakic M."/>
            <person name="Fields M.W."/>
            <person name="Delmont T.O."/>
            <person name="Eren A.M."/>
            <person name="Jay Z.J."/>
            <person name="Klingelsmith K.B."/>
            <person name="Rusch D.B."/>
            <person name="Inskeep W.P."/>
        </authorList>
    </citation>
    <scope>NUCLEOTIDE SEQUENCE [LARGE SCALE GENOMIC DNA]</scope>
    <source>
        <strain evidence="2 3">MDKW</strain>
    </source>
</reference>
<name>A0A3R9RSK4_9CREN</name>
<dbReference type="Pfam" id="PF05168">
    <property type="entry name" value="HEPN"/>
    <property type="match status" value="1"/>
</dbReference>
<dbReference type="AlphaFoldDB" id="A0A3R9RSK4"/>
<keyword evidence="3" id="KW-1185">Reference proteome</keyword>
<dbReference type="Proteomes" id="UP000277582">
    <property type="component" value="Unassembled WGS sequence"/>
</dbReference>
<organism evidence="2 3">
    <name type="scientific">Candidatus Methanodesulfokora washburnensis</name>
    <dbReference type="NCBI Taxonomy" id="2478471"/>
    <lineage>
        <taxon>Archaea</taxon>
        <taxon>Thermoproteota</taxon>
        <taxon>Candidatus Korarchaeia</taxon>
        <taxon>Candidatus Korarchaeia incertae sedis</taxon>
        <taxon>Candidatus Methanodesulfokora</taxon>
    </lineage>
</organism>
<dbReference type="SUPFAM" id="SSF81593">
    <property type="entry name" value="Nucleotidyltransferase substrate binding subunit/domain"/>
    <property type="match status" value="1"/>
</dbReference>
<comment type="caution">
    <text evidence="2">The sequence shown here is derived from an EMBL/GenBank/DDBJ whole genome shotgun (WGS) entry which is preliminary data.</text>
</comment>
<evidence type="ECO:0000259" key="1">
    <source>
        <dbReference type="PROSITE" id="PS50910"/>
    </source>
</evidence>
<dbReference type="InterPro" id="IPR007842">
    <property type="entry name" value="HEPN_dom"/>
</dbReference>
<evidence type="ECO:0000313" key="3">
    <source>
        <dbReference type="Proteomes" id="UP000277582"/>
    </source>
</evidence>
<dbReference type="EMBL" id="RCOS01000030">
    <property type="protein sequence ID" value="RSN77672.1"/>
    <property type="molecule type" value="Genomic_DNA"/>
</dbReference>
<feature type="domain" description="HEPN" evidence="1">
    <location>
        <begin position="20"/>
        <end position="139"/>
    </location>
</feature>
<dbReference type="Gene3D" id="1.20.120.330">
    <property type="entry name" value="Nucleotidyltransferases domain 2"/>
    <property type="match status" value="1"/>
</dbReference>
<evidence type="ECO:0000313" key="2">
    <source>
        <dbReference type="EMBL" id="RSN77672.1"/>
    </source>
</evidence>